<dbReference type="NCBIfam" id="NF003211">
    <property type="entry name" value="PRK04173.1"/>
    <property type="match status" value="1"/>
</dbReference>
<dbReference type="SUPFAM" id="SSF52954">
    <property type="entry name" value="Class II aaRS ABD-related"/>
    <property type="match status" value="1"/>
</dbReference>
<dbReference type="NCBIfam" id="TIGR00389">
    <property type="entry name" value="glyS_dimeric"/>
    <property type="match status" value="1"/>
</dbReference>
<feature type="binding site" evidence="8">
    <location>
        <begin position="306"/>
        <end position="309"/>
    </location>
    <ligand>
        <name>ATP</name>
        <dbReference type="ChEBI" id="CHEBI:30616"/>
    </ligand>
</feature>
<dbReference type="InterPro" id="IPR004154">
    <property type="entry name" value="Anticodon-bd"/>
</dbReference>
<dbReference type="Proteomes" id="UP000030700">
    <property type="component" value="Unassembled WGS sequence"/>
</dbReference>
<dbReference type="GO" id="GO:0004820">
    <property type="term" value="F:glycine-tRNA ligase activity"/>
    <property type="evidence" value="ECO:0007669"/>
    <property type="project" value="UniProtKB-UniRule"/>
</dbReference>
<keyword evidence="11" id="KW-1185">Reference proteome</keyword>
<reference evidence="10" key="1">
    <citation type="journal article" date="2015" name="PeerJ">
        <title>First genomic representation of candidate bacterial phylum KSB3 points to enhanced environmental sensing as a trigger of wastewater bulking.</title>
        <authorList>
            <person name="Sekiguchi Y."/>
            <person name="Ohashi A."/>
            <person name="Parks D.H."/>
            <person name="Yamauchi T."/>
            <person name="Tyson G.W."/>
            <person name="Hugenholtz P."/>
        </authorList>
    </citation>
    <scope>NUCLEOTIDE SEQUENCE [LARGE SCALE GENOMIC DNA]</scope>
</reference>
<dbReference type="InterPro" id="IPR022961">
    <property type="entry name" value="Gly_tRNA_ligase_bac"/>
</dbReference>
<sequence>MANPEIMDKVVSLCKRRGFIFQSSEIYGGLNSCWDYGPLGVELKRNVKEAWWRSVVYERDNVYGQDASILMHPEVWRASGHVEGFSDPLVDCKKCKRRFREDHLADKSKCPECGGELTESRQFNLMFKTFMGPIEDTASVVYMRPETAQGIFVNFLNVVNTMRAKLPFGIAQIGKAFRNEITPGNFTFRTREFEQMEIEFFVKPGTDDEWLEFWKNERFNWYLRYGMTKERLRLRQHDKDELAHYAKDCYDVEYEFPFGWSELEGIANRTDFDLTQHQTFSKKNLTYFEEESKSRFIPYVIEPSAGADRSTLAFLVDSYCEEEERVVLRLHPKLAPIKAAIFPLMRKDGHPEKAQEIERMLRPHFNVEYDETASIGKRYRRQDEIGTPYCVTVDNETMENDTVTVRERDSMEQVRIPMSGLLPMLLERLNAEKKPA</sequence>
<dbReference type="GO" id="GO:0005524">
    <property type="term" value="F:ATP binding"/>
    <property type="evidence" value="ECO:0007669"/>
    <property type="project" value="UniProtKB-UniRule"/>
</dbReference>
<evidence type="ECO:0000259" key="9">
    <source>
        <dbReference type="PROSITE" id="PS50862"/>
    </source>
</evidence>
<dbReference type="InterPro" id="IPR036621">
    <property type="entry name" value="Anticodon-bd_dom_sf"/>
</dbReference>
<evidence type="ECO:0000256" key="4">
    <source>
        <dbReference type="ARBA" id="ARBA00022741"/>
    </source>
</evidence>
<feature type="binding site" evidence="8">
    <location>
        <position position="146"/>
    </location>
    <ligand>
        <name>substrate</name>
    </ligand>
</feature>
<dbReference type="GO" id="GO:0015966">
    <property type="term" value="P:diadenosine tetraphosphate biosynthetic process"/>
    <property type="evidence" value="ECO:0007669"/>
    <property type="project" value="UniProtKB-ARBA"/>
</dbReference>
<feature type="binding site" evidence="8">
    <location>
        <position position="100"/>
    </location>
    <ligand>
        <name>substrate</name>
    </ligand>
</feature>
<dbReference type="AlphaFoldDB" id="A0A081BNN5"/>
<dbReference type="GO" id="GO:0070062">
    <property type="term" value="C:extracellular exosome"/>
    <property type="evidence" value="ECO:0007669"/>
    <property type="project" value="UniProtKB-ARBA"/>
</dbReference>
<dbReference type="GO" id="GO:0005737">
    <property type="term" value="C:cytoplasm"/>
    <property type="evidence" value="ECO:0007669"/>
    <property type="project" value="UniProtKB-SubCell"/>
</dbReference>
<dbReference type="EC" id="6.1.1.14" evidence="8"/>
<comment type="similarity">
    <text evidence="1 8">Belongs to the class-II aminoacyl-tRNA synthetase family.</text>
</comment>
<comment type="function">
    <text evidence="8">Catalyzes the attachment of glycine to tRNA(Gly).</text>
</comment>
<dbReference type="InterPro" id="IPR002314">
    <property type="entry name" value="aa-tRNA-synt_IIb"/>
</dbReference>
<organism evidence="10">
    <name type="scientific">Candidatus Moduliflexus flocculans</name>
    <dbReference type="NCBI Taxonomy" id="1499966"/>
    <lineage>
        <taxon>Bacteria</taxon>
        <taxon>Candidatus Moduliflexota</taxon>
        <taxon>Candidatus Moduliflexia</taxon>
        <taxon>Candidatus Moduliflexales</taxon>
        <taxon>Candidatus Moduliflexaceae</taxon>
    </lineage>
</organism>
<keyword evidence="7 8" id="KW-0030">Aminoacyl-tRNA synthetase</keyword>
<feature type="binding site" evidence="8">
    <location>
        <begin position="188"/>
        <end position="193"/>
    </location>
    <ligand>
        <name>ATP</name>
        <dbReference type="ChEBI" id="CHEBI:30616"/>
    </ligand>
</feature>
<dbReference type="CDD" id="cd00858">
    <property type="entry name" value="GlyRS_anticodon"/>
    <property type="match status" value="1"/>
</dbReference>
<dbReference type="GO" id="GO:0006426">
    <property type="term" value="P:glycyl-tRNA aminoacylation"/>
    <property type="evidence" value="ECO:0007669"/>
    <property type="project" value="UniProtKB-UniRule"/>
</dbReference>
<evidence type="ECO:0000256" key="7">
    <source>
        <dbReference type="ARBA" id="ARBA00023146"/>
    </source>
</evidence>
<protein>
    <recommendedName>
        <fullName evidence="8">Glycine--tRNA ligase</fullName>
        <ecNumber evidence="8">6.1.1.14</ecNumber>
    </recommendedName>
    <alternativeName>
        <fullName evidence="8">Glycyl-tRNA synthetase</fullName>
        <shortName evidence="8">GlyRS</shortName>
    </alternativeName>
</protein>
<dbReference type="EMBL" id="DF820458">
    <property type="protein sequence ID" value="GAK52001.1"/>
    <property type="molecule type" value="Genomic_DNA"/>
</dbReference>
<dbReference type="HOGENOM" id="CLU_015515_2_1_0"/>
<feature type="binding site" evidence="8">
    <location>
        <begin position="178"/>
        <end position="180"/>
    </location>
    <ligand>
        <name>ATP</name>
        <dbReference type="ChEBI" id="CHEBI:30616"/>
    </ligand>
</feature>
<dbReference type="Gene3D" id="3.40.50.800">
    <property type="entry name" value="Anticodon-binding domain"/>
    <property type="match status" value="1"/>
</dbReference>
<dbReference type="FunFam" id="3.40.50.800:FF:000002">
    <property type="entry name" value="Glycine--tRNA ligase"/>
    <property type="match status" value="1"/>
</dbReference>
<dbReference type="InterPro" id="IPR045864">
    <property type="entry name" value="aa-tRNA-synth_II/BPL/LPL"/>
</dbReference>
<comment type="catalytic activity">
    <reaction evidence="8">
        <text>tRNA(Gly) + glycine + ATP = glycyl-tRNA(Gly) + AMP + diphosphate</text>
        <dbReference type="Rhea" id="RHEA:16013"/>
        <dbReference type="Rhea" id="RHEA-COMP:9664"/>
        <dbReference type="Rhea" id="RHEA-COMP:9683"/>
        <dbReference type="ChEBI" id="CHEBI:30616"/>
        <dbReference type="ChEBI" id="CHEBI:33019"/>
        <dbReference type="ChEBI" id="CHEBI:57305"/>
        <dbReference type="ChEBI" id="CHEBI:78442"/>
        <dbReference type="ChEBI" id="CHEBI:78522"/>
        <dbReference type="ChEBI" id="CHEBI:456215"/>
        <dbReference type="EC" id="6.1.1.14"/>
    </reaction>
</comment>
<dbReference type="PANTHER" id="PTHR10745:SF8">
    <property type="entry name" value="DNA POLYMERASE SUBUNIT GAMMA-2, MITOCHONDRIAL"/>
    <property type="match status" value="1"/>
</dbReference>
<dbReference type="Pfam" id="PF00587">
    <property type="entry name" value="tRNA-synt_2b"/>
    <property type="match status" value="1"/>
</dbReference>
<evidence type="ECO:0000313" key="11">
    <source>
        <dbReference type="Proteomes" id="UP000030700"/>
    </source>
</evidence>
<dbReference type="STRING" id="1499966.U14_03247"/>
<dbReference type="InterPro" id="IPR027031">
    <property type="entry name" value="Gly-tRNA_synthase/POLG2"/>
</dbReference>
<keyword evidence="6 8" id="KW-0648">Protein biosynthesis</keyword>
<dbReference type="PROSITE" id="PS50862">
    <property type="entry name" value="AA_TRNA_LIGASE_II"/>
    <property type="match status" value="1"/>
</dbReference>
<dbReference type="CDD" id="cd00774">
    <property type="entry name" value="GlyRS-like_core"/>
    <property type="match status" value="1"/>
</dbReference>
<dbReference type="GO" id="GO:1990742">
    <property type="term" value="C:microvesicle"/>
    <property type="evidence" value="ECO:0007669"/>
    <property type="project" value="UniProtKB-ARBA"/>
</dbReference>
<gene>
    <name evidence="8" type="primary">glyQS</name>
    <name evidence="10" type="ORF">U14_03247</name>
</gene>
<comment type="subcellular location">
    <subcellularLocation>
        <location evidence="8">Cytoplasm</location>
    </subcellularLocation>
</comment>
<proteinExistence type="inferred from homology"/>
<feature type="binding site" evidence="8">
    <location>
        <begin position="302"/>
        <end position="306"/>
    </location>
    <ligand>
        <name>substrate</name>
    </ligand>
</feature>
<evidence type="ECO:0000256" key="2">
    <source>
        <dbReference type="ARBA" id="ARBA00022490"/>
    </source>
</evidence>
<comment type="subunit">
    <text evidence="8">Homodimer.</text>
</comment>
<evidence type="ECO:0000256" key="6">
    <source>
        <dbReference type="ARBA" id="ARBA00022917"/>
    </source>
</evidence>
<dbReference type="SUPFAM" id="SSF55681">
    <property type="entry name" value="Class II aaRS and biotin synthetases"/>
    <property type="match status" value="1"/>
</dbReference>
<dbReference type="InterPro" id="IPR006195">
    <property type="entry name" value="aa-tRNA-synth_II"/>
</dbReference>
<keyword evidence="4 8" id="KW-0547">Nucleotide-binding</keyword>
<dbReference type="PRINTS" id="PR01043">
    <property type="entry name" value="TRNASYNTHGLY"/>
</dbReference>
<dbReference type="Gene3D" id="3.30.930.10">
    <property type="entry name" value="Bira Bifunctional Protein, Domain 2"/>
    <property type="match status" value="1"/>
</dbReference>
<feature type="binding site" evidence="8">
    <location>
        <begin position="193"/>
        <end position="197"/>
    </location>
    <ligand>
        <name>substrate</name>
    </ligand>
</feature>
<dbReference type="GO" id="GO:0004081">
    <property type="term" value="F:bis(5'-nucleosyl)-tetraphosphatase (asymmetrical) activity"/>
    <property type="evidence" value="ECO:0007669"/>
    <property type="project" value="UniProtKB-ARBA"/>
</dbReference>
<dbReference type="HAMAP" id="MF_00253_B">
    <property type="entry name" value="Gly_tRNA_synth_B"/>
    <property type="match status" value="1"/>
</dbReference>
<feature type="domain" description="Aminoacyl-transfer RNA synthetases class-II family profile" evidence="9">
    <location>
        <begin position="8"/>
        <end position="336"/>
    </location>
</feature>
<evidence type="ECO:0000256" key="3">
    <source>
        <dbReference type="ARBA" id="ARBA00022598"/>
    </source>
</evidence>
<keyword evidence="5 8" id="KW-0067">ATP-binding</keyword>
<keyword evidence="2 8" id="KW-0963">Cytoplasm</keyword>
<evidence type="ECO:0000256" key="5">
    <source>
        <dbReference type="ARBA" id="ARBA00022840"/>
    </source>
</evidence>
<accession>A0A081BNN5</accession>
<evidence type="ECO:0000256" key="1">
    <source>
        <dbReference type="ARBA" id="ARBA00008226"/>
    </source>
</evidence>
<dbReference type="Pfam" id="PF03129">
    <property type="entry name" value="HGTP_anticodon"/>
    <property type="match status" value="1"/>
</dbReference>
<evidence type="ECO:0000313" key="10">
    <source>
        <dbReference type="EMBL" id="GAK52001.1"/>
    </source>
</evidence>
<feature type="binding site" evidence="8">
    <location>
        <begin position="262"/>
        <end position="263"/>
    </location>
    <ligand>
        <name>ATP</name>
        <dbReference type="ChEBI" id="CHEBI:30616"/>
    </ligand>
</feature>
<dbReference type="InterPro" id="IPR033731">
    <property type="entry name" value="GlyRS-like_core"/>
</dbReference>
<dbReference type="PANTHER" id="PTHR10745">
    <property type="entry name" value="GLYCYL-TRNA SYNTHETASE/DNA POLYMERASE SUBUNIT GAMMA-2"/>
    <property type="match status" value="1"/>
</dbReference>
<keyword evidence="3 8" id="KW-0436">Ligase</keyword>
<evidence type="ECO:0000256" key="8">
    <source>
        <dbReference type="HAMAP-Rule" id="MF_00253"/>
    </source>
</evidence>
<name>A0A081BNN5_9BACT</name>
<dbReference type="InterPro" id="IPR002315">
    <property type="entry name" value="tRNA-synt_gly"/>
</dbReference>